<keyword evidence="2" id="KW-1185">Reference proteome</keyword>
<dbReference type="GO" id="GO:0005737">
    <property type="term" value="C:cytoplasm"/>
    <property type="evidence" value="ECO:0007669"/>
    <property type="project" value="TreeGrafter"/>
</dbReference>
<reference evidence="1" key="1">
    <citation type="submission" date="2021-09" db="EMBL/GenBank/DDBJ databases">
        <title>A high-quality genome of the endoparasitic fungus Hirsutella rhossiliensis with a comparison of Hirsutella genomes reveals transposable elements contributing to genome size variation.</title>
        <authorList>
            <person name="Lin R."/>
            <person name="Jiao Y."/>
            <person name="Sun X."/>
            <person name="Ling J."/>
            <person name="Xie B."/>
            <person name="Cheng X."/>
        </authorList>
    </citation>
    <scope>NUCLEOTIDE SEQUENCE</scope>
    <source>
        <strain evidence="1">HR02</strain>
    </source>
</reference>
<gene>
    <name evidence="1" type="ORF">HRG_00447</name>
</gene>
<dbReference type="GO" id="GO:0043041">
    <property type="term" value="P:amino acid activation for nonribosomal peptide biosynthetic process"/>
    <property type="evidence" value="ECO:0007669"/>
    <property type="project" value="TreeGrafter"/>
</dbReference>
<dbReference type="OrthoDB" id="4895341at2759"/>
<dbReference type="Gene3D" id="3.30.300.30">
    <property type="match status" value="1"/>
</dbReference>
<dbReference type="Gene3D" id="2.30.38.10">
    <property type="entry name" value="Luciferase, Domain 3"/>
    <property type="match status" value="1"/>
</dbReference>
<dbReference type="PANTHER" id="PTHR45527:SF1">
    <property type="entry name" value="FATTY ACID SYNTHASE"/>
    <property type="match status" value="1"/>
</dbReference>
<dbReference type="InterPro" id="IPR045851">
    <property type="entry name" value="AMP-bd_C_sf"/>
</dbReference>
<sequence length="226" mass="25185">MATHIRNGAGVVTWIVDADDHDELLPLGHTDKLLLEGPLFERGYFSDSAKTAAAFIEDPKWLLRGSISHPGREGRLYKTGDLVKYNHDGSLAFVGRKDTQIKVRGQRVKPGESEAVLRSHESVDGAVFQRLTDQELWLVAFVTLREGDGKIPQSQSPVDDKTQLKQKRIQAWEEDFDGETYLAIGATEAENIGRDFIGWSSIYDGSEIDKVAMNEWLDDTSGPTII</sequence>
<dbReference type="Proteomes" id="UP000824596">
    <property type="component" value="Unassembled WGS sequence"/>
</dbReference>
<dbReference type="GO" id="GO:0031177">
    <property type="term" value="F:phosphopantetheine binding"/>
    <property type="evidence" value="ECO:0007669"/>
    <property type="project" value="TreeGrafter"/>
</dbReference>
<comment type="caution">
    <text evidence="1">The sequence shown here is derived from an EMBL/GenBank/DDBJ whole genome shotgun (WGS) entry which is preliminary data.</text>
</comment>
<dbReference type="PANTHER" id="PTHR45527">
    <property type="entry name" value="NONRIBOSOMAL PEPTIDE SYNTHETASE"/>
    <property type="match status" value="1"/>
</dbReference>
<evidence type="ECO:0000313" key="1">
    <source>
        <dbReference type="EMBL" id="KAH0967805.1"/>
    </source>
</evidence>
<evidence type="ECO:0000313" key="2">
    <source>
        <dbReference type="Proteomes" id="UP000824596"/>
    </source>
</evidence>
<accession>A0A9P8SNE9</accession>
<dbReference type="EMBL" id="JAIZPD010000001">
    <property type="protein sequence ID" value="KAH0967805.1"/>
    <property type="molecule type" value="Genomic_DNA"/>
</dbReference>
<name>A0A9P8SNE9_9HYPO</name>
<dbReference type="GeneID" id="68349576"/>
<dbReference type="GO" id="GO:0044550">
    <property type="term" value="P:secondary metabolite biosynthetic process"/>
    <property type="evidence" value="ECO:0007669"/>
    <property type="project" value="TreeGrafter"/>
</dbReference>
<dbReference type="AlphaFoldDB" id="A0A9P8SNE9"/>
<dbReference type="SUPFAM" id="SSF56801">
    <property type="entry name" value="Acetyl-CoA synthetase-like"/>
    <property type="match status" value="1"/>
</dbReference>
<dbReference type="RefSeq" id="XP_044725318.1">
    <property type="nucleotide sequence ID" value="XM_044858918.1"/>
</dbReference>
<protein>
    <submittedName>
        <fullName evidence="1">AMP-binding enzyme domain-containing protein</fullName>
    </submittedName>
</protein>
<organism evidence="1 2">
    <name type="scientific">Hirsutella rhossiliensis</name>
    <dbReference type="NCBI Taxonomy" id="111463"/>
    <lineage>
        <taxon>Eukaryota</taxon>
        <taxon>Fungi</taxon>
        <taxon>Dikarya</taxon>
        <taxon>Ascomycota</taxon>
        <taxon>Pezizomycotina</taxon>
        <taxon>Sordariomycetes</taxon>
        <taxon>Hypocreomycetidae</taxon>
        <taxon>Hypocreales</taxon>
        <taxon>Ophiocordycipitaceae</taxon>
        <taxon>Hirsutella</taxon>
    </lineage>
</organism>
<proteinExistence type="predicted"/>